<accession>A0A1H8G2I8</accession>
<organism evidence="1 2">
    <name type="scientific">Sphingomonas gellani</name>
    <dbReference type="NCBI Taxonomy" id="1166340"/>
    <lineage>
        <taxon>Bacteria</taxon>
        <taxon>Pseudomonadati</taxon>
        <taxon>Pseudomonadota</taxon>
        <taxon>Alphaproteobacteria</taxon>
        <taxon>Sphingomonadales</taxon>
        <taxon>Sphingomonadaceae</taxon>
        <taxon>Sphingomonas</taxon>
    </lineage>
</organism>
<gene>
    <name evidence="1" type="ORF">SAMN05192583_2664</name>
</gene>
<protein>
    <recommendedName>
        <fullName evidence="3">PilZ domain-containing protein</fullName>
    </recommendedName>
</protein>
<proteinExistence type="predicted"/>
<reference evidence="2" key="1">
    <citation type="submission" date="2016-10" db="EMBL/GenBank/DDBJ databases">
        <authorList>
            <person name="Varghese N."/>
            <person name="Submissions S."/>
        </authorList>
    </citation>
    <scope>NUCLEOTIDE SEQUENCE [LARGE SCALE GENOMIC DNA]</scope>
    <source>
        <strain evidence="2">S6-262</strain>
    </source>
</reference>
<keyword evidence="2" id="KW-1185">Reference proteome</keyword>
<dbReference type="AlphaFoldDB" id="A0A1H8G2I8"/>
<evidence type="ECO:0000313" key="1">
    <source>
        <dbReference type="EMBL" id="SEN37975.1"/>
    </source>
</evidence>
<evidence type="ECO:0008006" key="3">
    <source>
        <dbReference type="Google" id="ProtNLM"/>
    </source>
</evidence>
<name>A0A1H8G2I8_9SPHN</name>
<evidence type="ECO:0000313" key="2">
    <source>
        <dbReference type="Proteomes" id="UP000199206"/>
    </source>
</evidence>
<dbReference type="RefSeq" id="WP_093666167.1">
    <property type="nucleotide sequence ID" value="NZ_FOCF01000006.1"/>
</dbReference>
<dbReference type="OrthoDB" id="7584984at2"/>
<dbReference type="Proteomes" id="UP000199206">
    <property type="component" value="Unassembled WGS sequence"/>
</dbReference>
<sequence length="97" mass="10555">MQTAVLDHTRFVKRAERLELSFPTEISGPTTAPFTALAMNISRSGMLVDDAGSLQVDDFVIAILPKLGGVLCRVARLSKGRAGLKFDREIDLKPLLS</sequence>
<dbReference type="EMBL" id="FOCF01000006">
    <property type="protein sequence ID" value="SEN37975.1"/>
    <property type="molecule type" value="Genomic_DNA"/>
</dbReference>